<reference evidence="3 4" key="1">
    <citation type="submission" date="2016-09" db="EMBL/GenBank/DDBJ databases">
        <title>Metabolic pathway, cell adaptation mechanisms and a novel monoxygenase revealed through proteogenomic-transcription analysis of a Sphingomonas haloaromaticamans strain degrading the fungicide ortho-phenylphenol.</title>
        <authorList>
            <person name="Perruchon C."/>
            <person name="Papadopoulou E.S."/>
            <person name="Rousidou C."/>
            <person name="Vasileiadis S."/>
            <person name="Tanou G."/>
            <person name="Amoutzias G."/>
            <person name="Molassiotis A."/>
            <person name="Karpouzas D.G."/>
        </authorList>
    </citation>
    <scope>NUCLEOTIDE SEQUENCE [LARGE SCALE GENOMIC DNA]</scope>
    <source>
        <strain evidence="3 4">P3</strain>
    </source>
</reference>
<dbReference type="Proteomes" id="UP000179467">
    <property type="component" value="Unassembled WGS sequence"/>
</dbReference>
<dbReference type="EMBL" id="MIPT01000001">
    <property type="protein sequence ID" value="OHT19893.1"/>
    <property type="molecule type" value="Genomic_DNA"/>
</dbReference>
<feature type="transmembrane region" description="Helical" evidence="2">
    <location>
        <begin position="6"/>
        <end position="26"/>
    </location>
</feature>
<protein>
    <recommendedName>
        <fullName evidence="5">Bacteriophage lysis protein</fullName>
    </recommendedName>
</protein>
<dbReference type="OrthoDB" id="7597401at2"/>
<feature type="region of interest" description="Disordered" evidence="1">
    <location>
        <begin position="113"/>
        <end position="140"/>
    </location>
</feature>
<keyword evidence="2" id="KW-1133">Transmembrane helix</keyword>
<feature type="compositionally biased region" description="Low complexity" evidence="1">
    <location>
        <begin position="125"/>
        <end position="136"/>
    </location>
</feature>
<keyword evidence="2" id="KW-0812">Transmembrane</keyword>
<keyword evidence="2" id="KW-0472">Membrane</keyword>
<evidence type="ECO:0008006" key="5">
    <source>
        <dbReference type="Google" id="ProtNLM"/>
    </source>
</evidence>
<organism evidence="3 4">
    <name type="scientific">Edaphosphingomonas haloaromaticamans</name>
    <dbReference type="NCBI Taxonomy" id="653954"/>
    <lineage>
        <taxon>Bacteria</taxon>
        <taxon>Pseudomonadati</taxon>
        <taxon>Pseudomonadota</taxon>
        <taxon>Alphaproteobacteria</taxon>
        <taxon>Sphingomonadales</taxon>
        <taxon>Rhizorhabdaceae</taxon>
        <taxon>Edaphosphingomonas</taxon>
    </lineage>
</organism>
<evidence type="ECO:0000256" key="2">
    <source>
        <dbReference type="SAM" id="Phobius"/>
    </source>
</evidence>
<keyword evidence="4" id="KW-1185">Reference proteome</keyword>
<dbReference type="AlphaFoldDB" id="A0A1S1HFC4"/>
<evidence type="ECO:0000313" key="4">
    <source>
        <dbReference type="Proteomes" id="UP000179467"/>
    </source>
</evidence>
<evidence type="ECO:0000256" key="1">
    <source>
        <dbReference type="SAM" id="MobiDB-lite"/>
    </source>
</evidence>
<gene>
    <name evidence="3" type="ORF">BHE75_01886</name>
</gene>
<sequence length="175" mass="17730">MTPLPIALRAALPIGAALLLIGAYAYGRSDGRRLAEGPAIAAIERVKAAALATADAARTKTAAAHAADLARARAAEQRAAIINQEVSNDYQARLADARARYDRLLADAAARPAASGGAGAGLPGLPGAAGRPDAAATQDRLPPADALTATEQALQLDALIRWVEAQIAAAKADGR</sequence>
<name>A0A1S1HFC4_9SPHN</name>
<evidence type="ECO:0000313" key="3">
    <source>
        <dbReference type="EMBL" id="OHT19893.1"/>
    </source>
</evidence>
<comment type="caution">
    <text evidence="3">The sequence shown here is derived from an EMBL/GenBank/DDBJ whole genome shotgun (WGS) entry which is preliminary data.</text>
</comment>
<dbReference type="RefSeq" id="WP_070933679.1">
    <property type="nucleotide sequence ID" value="NZ_MIPT01000001.1"/>
</dbReference>
<proteinExistence type="predicted"/>
<accession>A0A1S1HFC4</accession>